<dbReference type="PROSITE" id="PS50297">
    <property type="entry name" value="ANK_REP_REGION"/>
    <property type="match status" value="6"/>
</dbReference>
<evidence type="ECO:0000313" key="5">
    <source>
        <dbReference type="EMBL" id="KAK9951661.1"/>
    </source>
</evidence>
<dbReference type="Proteomes" id="UP001457282">
    <property type="component" value="Unassembled WGS sequence"/>
</dbReference>
<dbReference type="PANTHER" id="PTHR24171:SF8">
    <property type="entry name" value="BRCA1-ASSOCIATED RING DOMAIN PROTEIN 1"/>
    <property type="match status" value="1"/>
</dbReference>
<dbReference type="Pfam" id="PF00635">
    <property type="entry name" value="Motile_Sperm"/>
    <property type="match status" value="1"/>
</dbReference>
<dbReference type="InterPro" id="IPR000535">
    <property type="entry name" value="MSP_dom"/>
</dbReference>
<dbReference type="Pfam" id="PF12796">
    <property type="entry name" value="Ank_2"/>
    <property type="match status" value="3"/>
</dbReference>
<evidence type="ECO:0000256" key="1">
    <source>
        <dbReference type="ARBA" id="ARBA00022737"/>
    </source>
</evidence>
<protein>
    <recommendedName>
        <fullName evidence="4">MSP domain-containing protein</fullName>
    </recommendedName>
</protein>
<dbReference type="PRINTS" id="PR01415">
    <property type="entry name" value="ANKYRIN"/>
</dbReference>
<comment type="caution">
    <text evidence="5">The sequence shown here is derived from an EMBL/GenBank/DDBJ whole genome shotgun (WGS) entry which is preliminary data.</text>
</comment>
<feature type="repeat" description="ANK" evidence="3">
    <location>
        <begin position="238"/>
        <end position="270"/>
    </location>
</feature>
<keyword evidence="1" id="KW-0677">Repeat</keyword>
<dbReference type="Gene3D" id="2.60.40.10">
    <property type="entry name" value="Immunoglobulins"/>
    <property type="match status" value="1"/>
</dbReference>
<gene>
    <name evidence="5" type="ORF">M0R45_007097</name>
</gene>
<keyword evidence="6" id="KW-1185">Reference proteome</keyword>
<dbReference type="InterPro" id="IPR002110">
    <property type="entry name" value="Ankyrin_rpt"/>
</dbReference>
<feature type="repeat" description="ANK" evidence="3">
    <location>
        <begin position="393"/>
        <end position="425"/>
    </location>
</feature>
<feature type="domain" description="MSP" evidence="4">
    <location>
        <begin position="4"/>
        <end position="135"/>
    </location>
</feature>
<dbReference type="PROSITE" id="PS50088">
    <property type="entry name" value="ANK_REPEAT"/>
    <property type="match status" value="7"/>
</dbReference>
<accession>A0AAW1YSF7</accession>
<dbReference type="SUPFAM" id="SSF49354">
    <property type="entry name" value="PapD-like"/>
    <property type="match status" value="1"/>
</dbReference>
<feature type="repeat" description="ANK" evidence="3">
    <location>
        <begin position="271"/>
        <end position="303"/>
    </location>
</feature>
<keyword evidence="2 3" id="KW-0040">ANK repeat</keyword>
<feature type="repeat" description="ANK" evidence="3">
    <location>
        <begin position="426"/>
        <end position="458"/>
    </location>
</feature>
<sequence length="549" mass="59168">MDRLISLEPSNSVAIRIEPGQKCYGLLTLRNVMYTMPVAFRLQALVKNRYTVRPQSGIISPLEKITIEIVYHLPPGSSLPDSFPYCQDSFLLHSVVVPGAAIKDSSSTFDAVPSDWFTTKKKQVFIDSGVKIMFIGSPILAQLVSDGLMDDVREVLDKSDPSWKAADTVDSDGQSLLHLAIAQGRPDLVQLLLEFEPDVEAQSRSGSSPLEAAAASGEALIVELLLARRASTERSESSTWGPIHLAAGAGHVEVLRLLIIKGANVDAQTKDGNTAFHLAVEERRRDCARLLLASGAKAEVGNSSDGDTPLHIAAGLGDEYMVKLLLQKGTANKYIRNYAGRTAYDLAAENGHTKLFDSLRLGDSLCIAARKGEVRTILRLLETGAAINGKDQHGWTALHRACFKGKTDAVRALLDKGVDVDAKDEDGYTALHCAAESGHADVIEMLVKKGADAEARTNKGVTALQIAESLHYVGITRILMTRGGGGATKDSNMTHMLSQATVHAFGKKSTSMGVEEEIIKGGMMRKKSSRTRARALRGSFDRSVPLAVL</sequence>
<name>A0AAW1YSF7_RUBAR</name>
<evidence type="ECO:0000313" key="6">
    <source>
        <dbReference type="Proteomes" id="UP001457282"/>
    </source>
</evidence>
<reference evidence="5 6" key="1">
    <citation type="journal article" date="2023" name="G3 (Bethesda)">
        <title>A chromosome-length genome assembly and annotation of blackberry (Rubus argutus, cv. 'Hillquist').</title>
        <authorList>
            <person name="Bruna T."/>
            <person name="Aryal R."/>
            <person name="Dudchenko O."/>
            <person name="Sargent D.J."/>
            <person name="Mead D."/>
            <person name="Buti M."/>
            <person name="Cavallini A."/>
            <person name="Hytonen T."/>
            <person name="Andres J."/>
            <person name="Pham M."/>
            <person name="Weisz D."/>
            <person name="Mascagni F."/>
            <person name="Usai G."/>
            <person name="Natali L."/>
            <person name="Bassil N."/>
            <person name="Fernandez G.E."/>
            <person name="Lomsadze A."/>
            <person name="Armour M."/>
            <person name="Olukolu B."/>
            <person name="Poorten T."/>
            <person name="Britton C."/>
            <person name="Davik J."/>
            <person name="Ashrafi H."/>
            <person name="Aiden E.L."/>
            <person name="Borodovsky M."/>
            <person name="Worthington M."/>
        </authorList>
    </citation>
    <scope>NUCLEOTIDE SEQUENCE [LARGE SCALE GENOMIC DNA]</scope>
    <source>
        <strain evidence="5">PI 553951</strain>
    </source>
</reference>
<proteinExistence type="predicted"/>
<dbReference type="InterPro" id="IPR036770">
    <property type="entry name" value="Ankyrin_rpt-contain_sf"/>
</dbReference>
<feature type="repeat" description="ANK" evidence="3">
    <location>
        <begin position="305"/>
        <end position="329"/>
    </location>
</feature>
<dbReference type="PANTHER" id="PTHR24171">
    <property type="entry name" value="ANKYRIN REPEAT DOMAIN-CONTAINING PROTEIN 39-RELATED"/>
    <property type="match status" value="1"/>
</dbReference>
<feature type="repeat" description="ANK" evidence="3">
    <location>
        <begin position="205"/>
        <end position="237"/>
    </location>
</feature>
<dbReference type="PROSITE" id="PS50202">
    <property type="entry name" value="MSP"/>
    <property type="match status" value="1"/>
</dbReference>
<dbReference type="AlphaFoldDB" id="A0AAW1YSF7"/>
<dbReference type="Gene3D" id="1.25.40.20">
    <property type="entry name" value="Ankyrin repeat-containing domain"/>
    <property type="match status" value="2"/>
</dbReference>
<dbReference type="EMBL" id="JBEDUW010000001">
    <property type="protein sequence ID" value="KAK9951661.1"/>
    <property type="molecule type" value="Genomic_DNA"/>
</dbReference>
<dbReference type="Pfam" id="PF13637">
    <property type="entry name" value="Ank_4"/>
    <property type="match status" value="1"/>
</dbReference>
<evidence type="ECO:0000259" key="4">
    <source>
        <dbReference type="PROSITE" id="PS50202"/>
    </source>
</evidence>
<evidence type="ECO:0000256" key="3">
    <source>
        <dbReference type="PROSITE-ProRule" id="PRU00023"/>
    </source>
</evidence>
<feature type="repeat" description="ANK" evidence="3">
    <location>
        <begin position="172"/>
        <end position="204"/>
    </location>
</feature>
<dbReference type="InterPro" id="IPR013783">
    <property type="entry name" value="Ig-like_fold"/>
</dbReference>
<organism evidence="5 6">
    <name type="scientific">Rubus argutus</name>
    <name type="common">Southern blackberry</name>
    <dbReference type="NCBI Taxonomy" id="59490"/>
    <lineage>
        <taxon>Eukaryota</taxon>
        <taxon>Viridiplantae</taxon>
        <taxon>Streptophyta</taxon>
        <taxon>Embryophyta</taxon>
        <taxon>Tracheophyta</taxon>
        <taxon>Spermatophyta</taxon>
        <taxon>Magnoliopsida</taxon>
        <taxon>eudicotyledons</taxon>
        <taxon>Gunneridae</taxon>
        <taxon>Pentapetalae</taxon>
        <taxon>rosids</taxon>
        <taxon>fabids</taxon>
        <taxon>Rosales</taxon>
        <taxon>Rosaceae</taxon>
        <taxon>Rosoideae</taxon>
        <taxon>Rosoideae incertae sedis</taxon>
        <taxon>Rubus</taxon>
    </lineage>
</organism>
<evidence type="ECO:0000256" key="2">
    <source>
        <dbReference type="ARBA" id="ARBA00023043"/>
    </source>
</evidence>
<dbReference type="SMART" id="SM00248">
    <property type="entry name" value="ANK"/>
    <property type="match status" value="9"/>
</dbReference>
<dbReference type="InterPro" id="IPR008962">
    <property type="entry name" value="PapD-like_sf"/>
</dbReference>
<dbReference type="SUPFAM" id="SSF48403">
    <property type="entry name" value="Ankyrin repeat"/>
    <property type="match status" value="1"/>
</dbReference>